<dbReference type="AlphaFoldDB" id="A0A507DEF6"/>
<organism evidence="2 3">
    <name type="scientific">Synchytrium endobioticum</name>
    <dbReference type="NCBI Taxonomy" id="286115"/>
    <lineage>
        <taxon>Eukaryota</taxon>
        <taxon>Fungi</taxon>
        <taxon>Fungi incertae sedis</taxon>
        <taxon>Chytridiomycota</taxon>
        <taxon>Chytridiomycota incertae sedis</taxon>
        <taxon>Chytridiomycetes</taxon>
        <taxon>Synchytriales</taxon>
        <taxon>Synchytriaceae</taxon>
        <taxon>Synchytrium</taxon>
    </lineage>
</organism>
<dbReference type="InterPro" id="IPR026913">
    <property type="entry name" value="METTL24"/>
</dbReference>
<dbReference type="VEuPathDB" id="FungiDB:SeMB42_g02374"/>
<comment type="caution">
    <text evidence="2">The sequence shown here is derived from an EMBL/GenBank/DDBJ whole genome shotgun (WGS) entry which is preliminary data.</text>
</comment>
<protein>
    <recommendedName>
        <fullName evidence="1">Methyltransferase domain-containing protein</fullName>
    </recommendedName>
</protein>
<dbReference type="PANTHER" id="PTHR32026">
    <property type="entry name" value="METHYLTRANSFERASE-LIKE PROTEIN 24"/>
    <property type="match status" value="1"/>
</dbReference>
<dbReference type="InterPro" id="IPR025714">
    <property type="entry name" value="Methyltranfer_dom"/>
</dbReference>
<keyword evidence="3" id="KW-1185">Reference proteome</keyword>
<name>A0A507DEF6_9FUNG</name>
<evidence type="ECO:0000313" key="2">
    <source>
        <dbReference type="EMBL" id="TPX50079.1"/>
    </source>
</evidence>
<dbReference type="Pfam" id="PF13383">
    <property type="entry name" value="Methyltransf_22"/>
    <property type="match status" value="1"/>
</dbReference>
<dbReference type="PANTHER" id="PTHR32026:SF10">
    <property type="entry name" value="METHYLTRANSFERASE-LIKE PROTEIN 24-RELATED"/>
    <property type="match status" value="1"/>
</dbReference>
<dbReference type="Proteomes" id="UP000317494">
    <property type="component" value="Unassembled WGS sequence"/>
</dbReference>
<dbReference type="InterPro" id="IPR029063">
    <property type="entry name" value="SAM-dependent_MTases_sf"/>
</dbReference>
<dbReference type="EMBL" id="QEAN01000072">
    <property type="protein sequence ID" value="TPX50079.1"/>
    <property type="molecule type" value="Genomic_DNA"/>
</dbReference>
<dbReference type="Gene3D" id="3.40.50.150">
    <property type="entry name" value="Vaccinia Virus protein VP39"/>
    <property type="match status" value="1"/>
</dbReference>
<gene>
    <name evidence="2" type="ORF">SeMB42_g02374</name>
</gene>
<evidence type="ECO:0000259" key="1">
    <source>
        <dbReference type="Pfam" id="PF13383"/>
    </source>
</evidence>
<accession>A0A507DEF6</accession>
<evidence type="ECO:0000313" key="3">
    <source>
        <dbReference type="Proteomes" id="UP000317494"/>
    </source>
</evidence>
<sequence>MGRGTKTAGSTKHKRHPHENIAMAAQRKTVSTRVAMKPHALLLSILASALVIAAFMWHSDTSPASSILTCATAADADARHTCQPCNHNAAAALASAPGIIDRPSLADESSEEALLRVVSYLLKRTVRCAEKAIVGGWVADNRTWGDPNQPEGAWPVCADTFKNRVGSCLVYSFGINNDFSFDDQVAEKYGCQVHAFDPSMAAPSHQRSPKVMYWNVGVAAETGMNKIGWNVTTVKDVMKTHGHKRIDMLKMDIEGNEWPVLEELVKKSPEVLWASDQLNLEFHFDLEHMVYQTNLIHSILVEFGYHVWNWHVNPLNKAVDMADMKPMALPLLLEISLLRSRN</sequence>
<dbReference type="SUPFAM" id="SSF53335">
    <property type="entry name" value="S-adenosyl-L-methionine-dependent methyltransferases"/>
    <property type="match status" value="1"/>
</dbReference>
<feature type="domain" description="Methyltransferase" evidence="1">
    <location>
        <begin position="156"/>
        <end position="267"/>
    </location>
</feature>
<reference evidence="2 3" key="1">
    <citation type="journal article" date="2019" name="Sci. Rep.">
        <title>Comparative genomics of chytrid fungi reveal insights into the obligate biotrophic and pathogenic lifestyle of Synchytrium endobioticum.</title>
        <authorList>
            <person name="van de Vossenberg B.T.L.H."/>
            <person name="Warris S."/>
            <person name="Nguyen H.D.T."/>
            <person name="van Gent-Pelzer M.P.E."/>
            <person name="Joly D.L."/>
            <person name="van de Geest H.C."/>
            <person name="Bonants P.J.M."/>
            <person name="Smith D.S."/>
            <person name="Levesque C.A."/>
            <person name="van der Lee T.A.J."/>
        </authorList>
    </citation>
    <scope>NUCLEOTIDE SEQUENCE [LARGE SCALE GENOMIC DNA]</scope>
    <source>
        <strain evidence="2 3">MB42</strain>
    </source>
</reference>
<proteinExistence type="predicted"/>